<accession>A0A024WEP0</accession>
<sequence>MTSSTTLGKVTQLNRYNKNIINGILSIPFCFYVSTSKLNPYYYKKINFIDFYHPLFIHCVLIILNNGINVDWIMFEINI</sequence>
<dbReference type="EMBL" id="KI926272">
    <property type="protein sequence ID" value="ETW39058.1"/>
    <property type="molecule type" value="Genomic_DNA"/>
</dbReference>
<reference evidence="2 3" key="2">
    <citation type="submission" date="2013-02" db="EMBL/GenBank/DDBJ databases">
        <title>The Genome Sequence of Plasmodium falciparum Tanzania (2000708).</title>
        <authorList>
            <consortium name="The Broad Institute Genome Sequencing Platform"/>
            <consortium name="The Broad Institute Genome Sequencing Center for Infectious Disease"/>
            <person name="Neafsey D."/>
            <person name="Cheeseman I."/>
            <person name="Volkman S."/>
            <person name="Adams J."/>
            <person name="Walker B."/>
            <person name="Young S.K."/>
            <person name="Zeng Q."/>
            <person name="Gargeya S."/>
            <person name="Fitzgerald M."/>
            <person name="Haas B."/>
            <person name="Abouelleil A."/>
            <person name="Alvarado L."/>
            <person name="Arachchi H.M."/>
            <person name="Berlin A.M."/>
            <person name="Chapman S.B."/>
            <person name="Dewar J."/>
            <person name="Goldberg J."/>
            <person name="Griggs A."/>
            <person name="Gujja S."/>
            <person name="Hansen M."/>
            <person name="Howarth C."/>
            <person name="Imamovic A."/>
            <person name="Larimer J."/>
            <person name="McCowan C."/>
            <person name="Murphy C."/>
            <person name="Neiman D."/>
            <person name="Pearson M."/>
            <person name="Priest M."/>
            <person name="Roberts A."/>
            <person name="Saif S."/>
            <person name="Shea T."/>
            <person name="Sisk P."/>
            <person name="Sykes S."/>
            <person name="Wortman J."/>
            <person name="Nusbaum C."/>
            <person name="Birren B."/>
        </authorList>
    </citation>
    <scope>NUCLEOTIDE SEQUENCE [LARGE SCALE GENOMIC DNA]</scope>
    <source>
        <strain evidence="3">Tanzania (2000708)</strain>
    </source>
</reference>
<evidence type="ECO:0000313" key="3">
    <source>
        <dbReference type="Proteomes" id="UP000030708"/>
    </source>
</evidence>
<reference evidence="2 3" key="1">
    <citation type="submission" date="2013-02" db="EMBL/GenBank/DDBJ databases">
        <title>The Genome Annotation of Plasmodium falciparum Tanzania (2000708).</title>
        <authorList>
            <consortium name="The Broad Institute Genome Sequencing Platform"/>
            <consortium name="The Broad Institute Genome Sequencing Center for Infectious Disease"/>
            <person name="Neafsey D."/>
            <person name="Hoffman S."/>
            <person name="Volkman S."/>
            <person name="Rosenthal P."/>
            <person name="Walker B."/>
            <person name="Young S.K."/>
            <person name="Zeng Q."/>
            <person name="Gargeya S."/>
            <person name="Fitzgerald M."/>
            <person name="Haas B."/>
            <person name="Abouelleil A."/>
            <person name="Allen A.W."/>
            <person name="Alvarado L."/>
            <person name="Arachchi H.M."/>
            <person name="Berlin A.M."/>
            <person name="Chapman S.B."/>
            <person name="Gainer-Dewar J."/>
            <person name="Goldberg J."/>
            <person name="Griggs A."/>
            <person name="Gujja S."/>
            <person name="Hansen M."/>
            <person name="Howarth C."/>
            <person name="Imamovic A."/>
            <person name="Ireland A."/>
            <person name="Larimer J."/>
            <person name="McCowan C."/>
            <person name="Murphy C."/>
            <person name="Pearson M."/>
            <person name="Poon T.W."/>
            <person name="Priest M."/>
            <person name="Roberts A."/>
            <person name="Saif S."/>
            <person name="Shea T."/>
            <person name="Sisk P."/>
            <person name="Sykes S."/>
            <person name="Wortman J."/>
            <person name="Nusbaum C."/>
            <person name="Birren B."/>
        </authorList>
    </citation>
    <scope>NUCLEOTIDE SEQUENCE [LARGE SCALE GENOMIC DNA]</scope>
    <source>
        <strain evidence="3">Tanzania (2000708)</strain>
    </source>
</reference>
<organism evidence="2 3">
    <name type="scientific">Plasmodium falciparum Tanzania</name>
    <name type="common">2000708</name>
    <dbReference type="NCBI Taxonomy" id="1036725"/>
    <lineage>
        <taxon>Eukaryota</taxon>
        <taxon>Sar</taxon>
        <taxon>Alveolata</taxon>
        <taxon>Apicomplexa</taxon>
        <taxon>Aconoidasida</taxon>
        <taxon>Haemosporida</taxon>
        <taxon>Plasmodiidae</taxon>
        <taxon>Plasmodium</taxon>
        <taxon>Plasmodium (Laverania)</taxon>
    </lineage>
</organism>
<keyword evidence="1" id="KW-1133">Transmembrane helix</keyword>
<gene>
    <name evidence="2" type="ORF">PFTANZ_00216</name>
</gene>
<feature type="transmembrane region" description="Helical" evidence="1">
    <location>
        <begin position="55"/>
        <end position="75"/>
    </location>
</feature>
<name>A0A024WEP0_PLAFA</name>
<proteinExistence type="predicted"/>
<keyword evidence="1" id="KW-0472">Membrane</keyword>
<evidence type="ECO:0000256" key="1">
    <source>
        <dbReference type="SAM" id="Phobius"/>
    </source>
</evidence>
<keyword evidence="1" id="KW-0812">Transmembrane</keyword>
<evidence type="ECO:0000313" key="2">
    <source>
        <dbReference type="EMBL" id="ETW39058.1"/>
    </source>
</evidence>
<feature type="transmembrane region" description="Helical" evidence="1">
    <location>
        <begin position="20"/>
        <end position="43"/>
    </location>
</feature>
<dbReference type="Proteomes" id="UP000030708">
    <property type="component" value="Unassembled WGS sequence"/>
</dbReference>
<protein>
    <submittedName>
        <fullName evidence="2">Uncharacterized protein</fullName>
    </submittedName>
</protein>
<dbReference type="AlphaFoldDB" id="A0A024WEP0"/>